<dbReference type="EMBL" id="KV919005">
    <property type="protein sequence ID" value="OSX73291.1"/>
    <property type="molecule type" value="Genomic_DNA"/>
</dbReference>
<feature type="region of interest" description="Disordered" evidence="1">
    <location>
        <begin position="188"/>
        <end position="231"/>
    </location>
</feature>
<feature type="compositionally biased region" description="Basic residues" evidence="1">
    <location>
        <begin position="1"/>
        <end position="12"/>
    </location>
</feature>
<name>A0A1X6NXE7_PORUM</name>
<feature type="compositionally biased region" description="Basic residues" evidence="1">
    <location>
        <begin position="34"/>
        <end position="50"/>
    </location>
</feature>
<evidence type="ECO:0000256" key="1">
    <source>
        <dbReference type="SAM" id="MobiDB-lite"/>
    </source>
</evidence>
<evidence type="ECO:0000313" key="2">
    <source>
        <dbReference type="EMBL" id="OSX73291.1"/>
    </source>
</evidence>
<feature type="compositionally biased region" description="Basic residues" evidence="1">
    <location>
        <begin position="116"/>
        <end position="126"/>
    </location>
</feature>
<accession>A0A1X6NXE7</accession>
<organism evidence="2 3">
    <name type="scientific">Porphyra umbilicalis</name>
    <name type="common">Purple laver</name>
    <name type="synonym">Red alga</name>
    <dbReference type="NCBI Taxonomy" id="2786"/>
    <lineage>
        <taxon>Eukaryota</taxon>
        <taxon>Rhodophyta</taxon>
        <taxon>Bangiophyceae</taxon>
        <taxon>Bangiales</taxon>
        <taxon>Bangiaceae</taxon>
        <taxon>Porphyra</taxon>
    </lineage>
</organism>
<feature type="compositionally biased region" description="Basic and acidic residues" evidence="1">
    <location>
        <begin position="127"/>
        <end position="137"/>
    </location>
</feature>
<keyword evidence="3" id="KW-1185">Reference proteome</keyword>
<sequence length="296" mass="31754">MAAPTHQKKSSSKRQGCAPPPPPTHPSQAAAHPRAVRRKAPRLVHGRRARRDALQPTLVLAVGARPRAHKPKHPHVAAARRPARRLARHARRHHAHGEHRPVDVGAPLGARRTRVARRRRHGRRHPLAHEGGGRADGQRAPVRMLEPTLAKAGARGRPPRVRVAAGEGAANGRARAARVDAGAVVEQRTARVAGNGGRAGWGGEGGGGRPGSQRRGDGEEGGDGGGAEGRHRGRRVWGCWRLLGGEGGVGYVPAPATRWGEGEGVALATVQRTMGRWWWGLAPWRVPALWLLCRYV</sequence>
<reference evidence="2 3" key="1">
    <citation type="submission" date="2017-03" db="EMBL/GenBank/DDBJ databases">
        <title>WGS assembly of Porphyra umbilicalis.</title>
        <authorList>
            <person name="Brawley S.H."/>
            <person name="Blouin N.A."/>
            <person name="Ficko-Blean E."/>
            <person name="Wheeler G.L."/>
            <person name="Lohr M."/>
            <person name="Goodson H.V."/>
            <person name="Jenkins J.W."/>
            <person name="Blaby-Haas C.E."/>
            <person name="Helliwell K.E."/>
            <person name="Chan C."/>
            <person name="Marriage T."/>
            <person name="Bhattacharya D."/>
            <person name="Klein A.S."/>
            <person name="Badis Y."/>
            <person name="Brodie J."/>
            <person name="Cao Y."/>
            <person name="Collen J."/>
            <person name="Dittami S.M."/>
            <person name="Gachon C.M."/>
            <person name="Green B.R."/>
            <person name="Karpowicz S."/>
            <person name="Kim J.W."/>
            <person name="Kudahl U."/>
            <person name="Lin S."/>
            <person name="Michel G."/>
            <person name="Mittag M."/>
            <person name="Olson B.J."/>
            <person name="Pangilinan J."/>
            <person name="Peng Y."/>
            <person name="Qiu H."/>
            <person name="Shu S."/>
            <person name="Singer J.T."/>
            <person name="Smith A.G."/>
            <person name="Sprecher B.N."/>
            <person name="Wagner V."/>
            <person name="Wang W."/>
            <person name="Wang Z.-Y."/>
            <person name="Yan J."/>
            <person name="Yarish C."/>
            <person name="Zoeuner-Riek S."/>
            <person name="Zhuang Y."/>
            <person name="Zou Y."/>
            <person name="Lindquist E.A."/>
            <person name="Grimwood J."/>
            <person name="Barry K."/>
            <person name="Rokhsar D.S."/>
            <person name="Schmutz J."/>
            <person name="Stiller J.W."/>
            <person name="Grossman A.R."/>
            <person name="Prochnik S.E."/>
        </authorList>
    </citation>
    <scope>NUCLEOTIDE SEQUENCE [LARGE SCALE GENOMIC DNA]</scope>
    <source>
        <strain evidence="2">4086291</strain>
    </source>
</reference>
<feature type="compositionally biased region" description="Basic residues" evidence="1">
    <location>
        <begin position="66"/>
        <end position="75"/>
    </location>
</feature>
<feature type="region of interest" description="Disordered" evidence="1">
    <location>
        <begin position="116"/>
        <end position="139"/>
    </location>
</feature>
<gene>
    <name evidence="2" type="ORF">BU14_0361s0018</name>
</gene>
<proteinExistence type="predicted"/>
<dbReference type="AlphaFoldDB" id="A0A1X6NXE7"/>
<feature type="region of interest" description="Disordered" evidence="1">
    <location>
        <begin position="1"/>
        <end position="81"/>
    </location>
</feature>
<protein>
    <submittedName>
        <fullName evidence="2">Uncharacterized protein</fullName>
    </submittedName>
</protein>
<evidence type="ECO:0000313" key="3">
    <source>
        <dbReference type="Proteomes" id="UP000218209"/>
    </source>
</evidence>
<feature type="compositionally biased region" description="Gly residues" evidence="1">
    <location>
        <begin position="194"/>
        <end position="210"/>
    </location>
</feature>
<dbReference type="Proteomes" id="UP000218209">
    <property type="component" value="Unassembled WGS sequence"/>
</dbReference>